<evidence type="ECO:0000313" key="1">
    <source>
        <dbReference type="EMBL" id="EET60054.1"/>
    </source>
</evidence>
<sequence length="45" mass="5322">MIFLNYIITYFSNMEQFSTKYDKLASISVRRFLTGIDSIWLPAAR</sequence>
<keyword evidence="2" id="KW-1185">Reference proteome</keyword>
<protein>
    <submittedName>
        <fullName evidence="1">Uncharacterized protein</fullName>
    </submittedName>
</protein>
<comment type="caution">
    <text evidence="1">The sequence shown here is derived from an EMBL/GenBank/DDBJ whole genome shotgun (WGS) entry which is preliminary data.</text>
</comment>
<evidence type="ECO:0000313" key="2">
    <source>
        <dbReference type="Proteomes" id="UP000005561"/>
    </source>
</evidence>
<organism evidence="1 2">
    <name type="scientific">Marvinbryantia formatexigens DSM 14469</name>
    <dbReference type="NCBI Taxonomy" id="478749"/>
    <lineage>
        <taxon>Bacteria</taxon>
        <taxon>Bacillati</taxon>
        <taxon>Bacillota</taxon>
        <taxon>Clostridia</taxon>
        <taxon>Lachnospirales</taxon>
        <taxon>Lachnospiraceae</taxon>
        <taxon>Marvinbryantia</taxon>
    </lineage>
</organism>
<dbReference type="AlphaFoldDB" id="C6LGZ5"/>
<gene>
    <name evidence="1" type="ORF">BRYFOR_07905</name>
</gene>
<reference evidence="1" key="1">
    <citation type="submission" date="2009-07" db="EMBL/GenBank/DDBJ databases">
        <authorList>
            <person name="Weinstock G."/>
            <person name="Sodergren E."/>
            <person name="Clifton S."/>
            <person name="Fulton L."/>
            <person name="Fulton B."/>
            <person name="Courtney L."/>
            <person name="Fronick C."/>
            <person name="Harrison M."/>
            <person name="Strong C."/>
            <person name="Farmer C."/>
            <person name="Delahaunty K."/>
            <person name="Markovic C."/>
            <person name="Hall O."/>
            <person name="Minx P."/>
            <person name="Tomlinson C."/>
            <person name="Mitreva M."/>
            <person name="Nelson J."/>
            <person name="Hou S."/>
            <person name="Wollam A."/>
            <person name="Pepin K.H."/>
            <person name="Johnson M."/>
            <person name="Bhonagiri V."/>
            <person name="Nash W.E."/>
            <person name="Warren W."/>
            <person name="Chinwalla A."/>
            <person name="Mardis E.R."/>
            <person name="Wilson R.K."/>
        </authorList>
    </citation>
    <scope>NUCLEOTIDE SEQUENCE [LARGE SCALE GENOMIC DNA]</scope>
    <source>
        <strain evidence="1">DSM 14469</strain>
    </source>
</reference>
<accession>C6LGZ5</accession>
<dbReference type="Proteomes" id="UP000005561">
    <property type="component" value="Unassembled WGS sequence"/>
</dbReference>
<dbReference type="EMBL" id="ACCL02000013">
    <property type="protein sequence ID" value="EET60054.1"/>
    <property type="molecule type" value="Genomic_DNA"/>
</dbReference>
<proteinExistence type="predicted"/>
<name>C6LGZ5_9FIRM</name>